<dbReference type="Gene3D" id="3.30.300.20">
    <property type="match status" value="1"/>
</dbReference>
<evidence type="ECO:0000256" key="2">
    <source>
        <dbReference type="HAMAP-Rule" id="MF_00003"/>
    </source>
</evidence>
<evidence type="ECO:0000313" key="4">
    <source>
        <dbReference type="Proteomes" id="UP000272462"/>
    </source>
</evidence>
<keyword evidence="1 2" id="KW-0690">Ribosome biogenesis</keyword>
<name>A0A660HN73_ZIZJU</name>
<keyword evidence="4" id="KW-1185">Reference proteome</keyword>
<dbReference type="RefSeq" id="WP_121463943.1">
    <property type="nucleotide sequence ID" value="NZ_CP025121.1"/>
</dbReference>
<comment type="function">
    <text evidence="2">One of several proteins that assist in the late maturation steps of the functional core of the 30S ribosomal subunit. Associates with free 30S ribosomal subunits (but not with 30S subunits that are part of 70S ribosomes or polysomes). Required for efficient processing of 16S rRNA. May interact with the 5'-terminal helix region of 16S rRNA.</text>
</comment>
<dbReference type="PANTHER" id="PTHR33515">
    <property type="entry name" value="RIBOSOME-BINDING FACTOR A, CHLOROPLASTIC-RELATED"/>
    <property type="match status" value="1"/>
</dbReference>
<dbReference type="KEGG" id="pzi:CWO85_01595"/>
<sequence>MNNITNKRRANLIYELLVDIVNDIIKDAQIGYITVTGVDLSNDLSFCNIFYTILNDTPELLSLVSKTLEENKREIRLRLAGKIQHMKKIPNLIFKYDESLTYGKKIDKILDNIIK</sequence>
<proteinExistence type="inferred from homology"/>
<comment type="subunit">
    <text evidence="2">Monomer. Binds 30S ribosomal subunits, but not 50S ribosomal subunits or 70S ribosomes.</text>
</comment>
<dbReference type="GO" id="GO:0030490">
    <property type="term" value="P:maturation of SSU-rRNA"/>
    <property type="evidence" value="ECO:0007669"/>
    <property type="project" value="UniProtKB-UniRule"/>
</dbReference>
<reference evidence="3 4" key="1">
    <citation type="journal article" date="2018" name="BMC Genomics">
        <title>Comparative genome analysis of jujube witches'-broom Phytoplasma, an obligate pathogen that causes jujube witches'-broom disease.</title>
        <authorList>
            <person name="Wang J."/>
            <person name="Song L."/>
            <person name="Jiao Q."/>
            <person name="Yang S."/>
            <person name="Gao R."/>
            <person name="Lu X."/>
            <person name="Zhou G."/>
        </authorList>
    </citation>
    <scope>NUCLEOTIDE SEQUENCE [LARGE SCALE GENOMIC DNA]</scope>
    <source>
        <strain evidence="3">Jwb-nky</strain>
    </source>
</reference>
<evidence type="ECO:0000313" key="3">
    <source>
        <dbReference type="EMBL" id="AYJ01216.1"/>
    </source>
</evidence>
<dbReference type="InterPro" id="IPR000238">
    <property type="entry name" value="RbfA"/>
</dbReference>
<comment type="similarity">
    <text evidence="2">Belongs to the RbfA family.</text>
</comment>
<keyword evidence="2" id="KW-0963">Cytoplasm</keyword>
<comment type="subcellular location">
    <subcellularLocation>
        <location evidence="2">Cytoplasm</location>
    </subcellularLocation>
</comment>
<dbReference type="OrthoDB" id="384689at2"/>
<dbReference type="NCBIfam" id="TIGR00082">
    <property type="entry name" value="rbfA"/>
    <property type="match status" value="1"/>
</dbReference>
<dbReference type="InterPro" id="IPR020053">
    <property type="entry name" value="Ribosome-bd_factorA_CS"/>
</dbReference>
<accession>A0A660HN73</accession>
<dbReference type="EMBL" id="CP025121">
    <property type="protein sequence ID" value="AYJ01216.1"/>
    <property type="molecule type" value="Genomic_DNA"/>
</dbReference>
<dbReference type="InterPro" id="IPR015946">
    <property type="entry name" value="KH_dom-like_a/b"/>
</dbReference>
<dbReference type="PROSITE" id="PS01319">
    <property type="entry name" value="RBFA"/>
    <property type="match status" value="1"/>
</dbReference>
<dbReference type="InterPro" id="IPR023799">
    <property type="entry name" value="RbfA_dom_sf"/>
</dbReference>
<dbReference type="HAMAP" id="MF_00003">
    <property type="entry name" value="RbfA"/>
    <property type="match status" value="1"/>
</dbReference>
<protein>
    <recommendedName>
        <fullName evidence="2">Ribosome-binding factor A</fullName>
    </recommendedName>
</protein>
<dbReference type="Proteomes" id="UP000272462">
    <property type="component" value="Chromosome"/>
</dbReference>
<dbReference type="SUPFAM" id="SSF89919">
    <property type="entry name" value="Ribosome-binding factor A, RbfA"/>
    <property type="match status" value="1"/>
</dbReference>
<dbReference type="AlphaFoldDB" id="A0A660HN73"/>
<dbReference type="GO" id="GO:0005829">
    <property type="term" value="C:cytosol"/>
    <property type="evidence" value="ECO:0007669"/>
    <property type="project" value="TreeGrafter"/>
</dbReference>
<dbReference type="GO" id="GO:0043024">
    <property type="term" value="F:ribosomal small subunit binding"/>
    <property type="evidence" value="ECO:0007669"/>
    <property type="project" value="TreeGrafter"/>
</dbReference>
<evidence type="ECO:0000256" key="1">
    <source>
        <dbReference type="ARBA" id="ARBA00022517"/>
    </source>
</evidence>
<dbReference type="Pfam" id="PF02033">
    <property type="entry name" value="RBFA"/>
    <property type="match status" value="1"/>
</dbReference>
<gene>
    <name evidence="2 3" type="primary">rbfA</name>
    <name evidence="3" type="ORF">CWO85_01595</name>
</gene>
<dbReference type="PANTHER" id="PTHR33515:SF1">
    <property type="entry name" value="RIBOSOME-BINDING FACTOR A, CHLOROPLASTIC-RELATED"/>
    <property type="match status" value="1"/>
</dbReference>
<organism evidence="3 4">
    <name type="scientific">Ziziphus jujuba witches'-broom phytoplasma</name>
    <dbReference type="NCBI Taxonomy" id="135727"/>
    <lineage>
        <taxon>Bacteria</taxon>
        <taxon>Bacillati</taxon>
        <taxon>Mycoplasmatota</taxon>
        <taxon>Mollicutes</taxon>
        <taxon>Acholeplasmatales</taxon>
        <taxon>Acholeplasmataceae</taxon>
        <taxon>Candidatus Phytoplasma</taxon>
        <taxon>16SrV (Elm yellows group)</taxon>
    </lineage>
</organism>